<organism evidence="1 2">
    <name type="scientific">Amycolatopsis japonica</name>
    <dbReference type="NCBI Taxonomy" id="208439"/>
    <lineage>
        <taxon>Bacteria</taxon>
        <taxon>Bacillati</taxon>
        <taxon>Actinomycetota</taxon>
        <taxon>Actinomycetes</taxon>
        <taxon>Pseudonocardiales</taxon>
        <taxon>Pseudonocardiaceae</taxon>
        <taxon>Amycolatopsis</taxon>
        <taxon>Amycolatopsis japonica group</taxon>
    </lineage>
</organism>
<sequence length="391" mass="43200">MRPLTFSDDKENEQKWVPGDARSAPDAFREFVDRHRADDNATFCIEDEENEEALLLMYDAGTICRIKGAQDSRVEYRLVTNGGDYRSQVANFVRGGSAALDRSGPWLPDVAALSRARLRFEFDGSVLRRTHPRELRRRLEILTVIDGHEPTTVDGVTHFGFGNGGGDTVNAWFTADGRGLVTTFDHASALNFYEDPQAQAALYDGVPADLLAMVKDAPETETTLEVGGLVVAGGVFTFSGPCAMSEGLVSRLQEAQLDVRETGVGWLLEGLLSLEDFTPAAVAEEVAWWSDEDIEKGFAAAPREQPAPFDQETVDRFCKIWADSGYNDRWDVHYVLFDGDTVEDAGEARDELLALVRTLGLERVDAPPGAPTGEVWVRTDPRIDAELEHWS</sequence>
<reference evidence="1 2" key="1">
    <citation type="journal article" date="2014" name="J. Biotechnol.">
        <title>Complete genome sequence of the actinobacterium Amycolatopsis japonica MG417-CF17(T) (=DSM 44213T) producing (S,S)-N,N'-ethylenediaminedisuccinic acid.</title>
        <authorList>
            <person name="Stegmann E."/>
            <person name="Albersmeier A."/>
            <person name="Spohn M."/>
            <person name="Gert H."/>
            <person name="Weber T."/>
            <person name="Wohlleben W."/>
            <person name="Kalinowski J."/>
            <person name="Ruckert C."/>
        </authorList>
    </citation>
    <scope>NUCLEOTIDE SEQUENCE [LARGE SCALE GENOMIC DNA]</scope>
    <source>
        <strain evidence="2">MG417-CF17 (DSM 44213)</strain>
    </source>
</reference>
<dbReference type="AlphaFoldDB" id="A0A075UUK6"/>
<keyword evidence="2" id="KW-1185">Reference proteome</keyword>
<dbReference type="STRING" id="208439.AJAP_04790"/>
<evidence type="ECO:0000313" key="1">
    <source>
        <dbReference type="EMBL" id="AIG73880.1"/>
    </source>
</evidence>
<gene>
    <name evidence="1" type="ORF">AJAP_04790</name>
</gene>
<dbReference type="EMBL" id="CP008953">
    <property type="protein sequence ID" value="AIG73880.1"/>
    <property type="molecule type" value="Genomic_DNA"/>
</dbReference>
<protein>
    <submittedName>
        <fullName evidence="1">Uncharacterized protein</fullName>
    </submittedName>
</protein>
<dbReference type="Pfam" id="PF19884">
    <property type="entry name" value="DUF6357"/>
    <property type="match status" value="1"/>
</dbReference>
<name>A0A075UUK6_9PSEU</name>
<dbReference type="HOGENOM" id="CLU_705228_0_0_11"/>
<dbReference type="KEGG" id="aja:AJAP_04790"/>
<proteinExistence type="predicted"/>
<dbReference type="RefSeq" id="WP_038508484.1">
    <property type="nucleotide sequence ID" value="NZ_CP008953.1"/>
</dbReference>
<evidence type="ECO:0000313" key="2">
    <source>
        <dbReference type="Proteomes" id="UP000028492"/>
    </source>
</evidence>
<accession>A0A075UUK6</accession>
<dbReference type="Proteomes" id="UP000028492">
    <property type="component" value="Chromosome"/>
</dbReference>
<dbReference type="InterPro" id="IPR045937">
    <property type="entry name" value="DUF6357"/>
</dbReference>
<dbReference type="eggNOG" id="ENOG5033R19">
    <property type="taxonomic scope" value="Bacteria"/>
</dbReference>